<dbReference type="GO" id="GO:0051536">
    <property type="term" value="F:iron-sulfur cluster binding"/>
    <property type="evidence" value="ECO:0007669"/>
    <property type="project" value="UniProtKB-KW"/>
</dbReference>
<evidence type="ECO:0000256" key="3">
    <source>
        <dbReference type="ARBA" id="ARBA00022946"/>
    </source>
</evidence>
<evidence type="ECO:0000256" key="5">
    <source>
        <dbReference type="ARBA" id="ARBA00023014"/>
    </source>
</evidence>
<dbReference type="OrthoDB" id="421327at2759"/>
<comment type="caution">
    <text evidence="9">The sequence shown here is derived from an EMBL/GenBank/DDBJ whole genome shotgun (WGS) entry which is preliminary data.</text>
</comment>
<comment type="function">
    <text evidence="7">Mitochondrial ribosome (mitoribosome) assembly factor. Binds at the interface of the head and body domains of the mitochondrial small ribosomal subunit (mt-SSU), occluding the mRNA channel and preventing compaction of the head domain towards the body. Probable inactive methyltransferase: retains the characteristic folding and ability to bind S-adenosyl-L-methionine, but it probably lost its methyltransferase activity.</text>
</comment>
<keyword evidence="6" id="KW-0496">Mitochondrion</keyword>
<protein>
    <submittedName>
        <fullName evidence="9">Rsm22-domain-containing protein</fullName>
    </submittedName>
</protein>
<evidence type="ECO:0000256" key="8">
    <source>
        <dbReference type="SAM" id="MobiDB-lite"/>
    </source>
</evidence>
<dbReference type="EMBL" id="AGSI01000005">
    <property type="protein sequence ID" value="EIE24726.1"/>
    <property type="molecule type" value="Genomic_DNA"/>
</dbReference>
<dbReference type="PANTHER" id="PTHR13184">
    <property type="entry name" value="37S RIBOSOMAL PROTEIN S22"/>
    <property type="match status" value="1"/>
</dbReference>
<keyword evidence="2" id="KW-0479">Metal-binding</keyword>
<dbReference type="eggNOG" id="KOG2539">
    <property type="taxonomic scope" value="Eukaryota"/>
</dbReference>
<gene>
    <name evidence="9" type="ORF">COCSUDRAFT_62144</name>
</gene>
<organism evidence="9 10">
    <name type="scientific">Coccomyxa subellipsoidea (strain C-169)</name>
    <name type="common">Green microalga</name>
    <dbReference type="NCBI Taxonomy" id="574566"/>
    <lineage>
        <taxon>Eukaryota</taxon>
        <taxon>Viridiplantae</taxon>
        <taxon>Chlorophyta</taxon>
        <taxon>core chlorophytes</taxon>
        <taxon>Trebouxiophyceae</taxon>
        <taxon>Trebouxiophyceae incertae sedis</taxon>
        <taxon>Coccomyxaceae</taxon>
        <taxon>Coccomyxa</taxon>
        <taxon>Coccomyxa subellipsoidea</taxon>
    </lineage>
</organism>
<dbReference type="GO" id="GO:0006412">
    <property type="term" value="P:translation"/>
    <property type="evidence" value="ECO:0007669"/>
    <property type="project" value="InterPro"/>
</dbReference>
<dbReference type="Proteomes" id="UP000007264">
    <property type="component" value="Unassembled WGS sequence"/>
</dbReference>
<feature type="compositionally biased region" description="Acidic residues" evidence="8">
    <location>
        <begin position="471"/>
        <end position="485"/>
    </location>
</feature>
<dbReference type="RefSeq" id="XP_005649270.1">
    <property type="nucleotide sequence ID" value="XM_005649213.1"/>
</dbReference>
<dbReference type="GO" id="GO:0005763">
    <property type="term" value="C:mitochondrial small ribosomal subunit"/>
    <property type="evidence" value="ECO:0007669"/>
    <property type="project" value="TreeGrafter"/>
</dbReference>
<dbReference type="KEGG" id="csl:COCSUDRAFT_62144"/>
<keyword evidence="4" id="KW-0408">Iron</keyword>
<dbReference type="InterPro" id="IPR029063">
    <property type="entry name" value="SAM-dependent_MTases_sf"/>
</dbReference>
<feature type="region of interest" description="Disordered" evidence="8">
    <location>
        <begin position="312"/>
        <end position="352"/>
    </location>
</feature>
<dbReference type="InterPro" id="IPR015324">
    <property type="entry name" value="Ribosomal_Rsm22-like"/>
</dbReference>
<dbReference type="SUPFAM" id="SSF53335">
    <property type="entry name" value="S-adenosyl-L-methionine-dependent methyltransferases"/>
    <property type="match status" value="1"/>
</dbReference>
<proteinExistence type="predicted"/>
<dbReference type="Pfam" id="PF09243">
    <property type="entry name" value="Rsm22"/>
    <property type="match status" value="2"/>
</dbReference>
<dbReference type="Gene3D" id="3.40.50.150">
    <property type="entry name" value="Vaccinia Virus protein VP39"/>
    <property type="match status" value="1"/>
</dbReference>
<dbReference type="GO" id="GO:0008168">
    <property type="term" value="F:methyltransferase activity"/>
    <property type="evidence" value="ECO:0007669"/>
    <property type="project" value="InterPro"/>
</dbReference>
<dbReference type="GeneID" id="17042727"/>
<feature type="compositionally biased region" description="Basic and acidic residues" evidence="8">
    <location>
        <begin position="549"/>
        <end position="560"/>
    </location>
</feature>
<reference evidence="9 10" key="1">
    <citation type="journal article" date="2012" name="Genome Biol.">
        <title>The genome of the polar eukaryotic microalga coccomyxa subellipsoidea reveals traits of cold adaptation.</title>
        <authorList>
            <person name="Blanc G."/>
            <person name="Agarkova I."/>
            <person name="Grimwood J."/>
            <person name="Kuo A."/>
            <person name="Brueggeman A."/>
            <person name="Dunigan D."/>
            <person name="Gurnon J."/>
            <person name="Ladunga I."/>
            <person name="Lindquist E."/>
            <person name="Lucas S."/>
            <person name="Pangilinan J."/>
            <person name="Proschold T."/>
            <person name="Salamov A."/>
            <person name="Schmutz J."/>
            <person name="Weeks D."/>
            <person name="Yamada T."/>
            <person name="Claverie J.M."/>
            <person name="Grigoriev I."/>
            <person name="Van Etten J."/>
            <person name="Lomsadze A."/>
            <person name="Borodovsky M."/>
        </authorList>
    </citation>
    <scope>NUCLEOTIDE SEQUENCE [LARGE SCALE GENOMIC DNA]</scope>
    <source>
        <strain evidence="9 10">C-169</strain>
    </source>
</reference>
<evidence type="ECO:0000313" key="10">
    <source>
        <dbReference type="Proteomes" id="UP000007264"/>
    </source>
</evidence>
<dbReference type="STRING" id="574566.I0Z257"/>
<dbReference type="GO" id="GO:0003735">
    <property type="term" value="F:structural constituent of ribosome"/>
    <property type="evidence" value="ECO:0007669"/>
    <property type="project" value="TreeGrafter"/>
</dbReference>
<accession>I0Z257</accession>
<feature type="compositionally biased region" description="Basic and acidic residues" evidence="8">
    <location>
        <begin position="323"/>
        <end position="332"/>
    </location>
</feature>
<evidence type="ECO:0000256" key="6">
    <source>
        <dbReference type="ARBA" id="ARBA00023128"/>
    </source>
</evidence>
<evidence type="ECO:0000256" key="2">
    <source>
        <dbReference type="ARBA" id="ARBA00022723"/>
    </source>
</evidence>
<keyword evidence="3" id="KW-0809">Transit peptide</keyword>
<dbReference type="PANTHER" id="PTHR13184:SF5">
    <property type="entry name" value="METHYLTRANSFERASE-LIKE PROTEIN 17, MITOCHONDRIAL"/>
    <property type="match status" value="1"/>
</dbReference>
<dbReference type="InterPro" id="IPR052571">
    <property type="entry name" value="Mt_RNA_Methyltransferase"/>
</dbReference>
<sequence>MWLQGIVQELPVEAASAVSRRSHGVVRFPSSVEEVISDSVGVRRKGHESWQQKVQSLLKTSGALGLEEAIQIGQPQDTDGLSEPHRSRSAHENERCYAAIYNIMDELSVRLPLFRPRSMLDFGSGPGTAVWAAQEVWDGSLHDVLAVEASPAMAAFGQSIQAARQSSLEEPAQHSQRGQYDMVTGAYVIGELDSEEERQSTVDALWASTKHLMILVEPGTPTGYANIMAARTQVLEASLQEEGGKMGAHVVAPCPHDGVCPMEGTKSWCHFTQRFERSGLQRVTKIRPDGGLARTYQDERYSYVVIRKEPRPEMGSPLSISRHRQDAAELESHSPYLPSPNSWRKSESKMRQAAQLQEVLDGLQAKEEAANEEGPSVEETTELLIRQSMQAGEDEDDEDALESLSDDMLTEGEAIDEPDVLAEGSESIIEALEDEEGEGSSAIHSRDVQRSAHADSAIEAALEAEPQAVNEEADGSDGDGEDEFEVDSEVAAVAAADSWSWGRIIRNPRKRSKHIIFDVCTATASMPLHQRKELNQRWLGGSPQQGDRVGGRKQDIPRRLGGEGALVRQVVASSDKRTWLGPAGYRLARKARWGDLWPTHYAQSCGTGGKGT</sequence>
<name>I0Z257_COCSC</name>
<keyword evidence="10" id="KW-1185">Reference proteome</keyword>
<evidence type="ECO:0000256" key="7">
    <source>
        <dbReference type="ARBA" id="ARBA00045681"/>
    </source>
</evidence>
<feature type="region of interest" description="Disordered" evidence="8">
    <location>
        <begin position="433"/>
        <end position="485"/>
    </location>
</feature>
<comment type="subcellular location">
    <subcellularLocation>
        <location evidence="1">Mitochondrion</location>
    </subcellularLocation>
</comment>
<evidence type="ECO:0000313" key="9">
    <source>
        <dbReference type="EMBL" id="EIE24726.1"/>
    </source>
</evidence>
<feature type="region of interest" description="Disordered" evidence="8">
    <location>
        <begin position="536"/>
        <end position="560"/>
    </location>
</feature>
<feature type="compositionally biased region" description="Basic and acidic residues" evidence="8">
    <location>
        <begin position="444"/>
        <end position="453"/>
    </location>
</feature>
<keyword evidence="5" id="KW-0411">Iron-sulfur</keyword>
<evidence type="ECO:0000256" key="4">
    <source>
        <dbReference type="ARBA" id="ARBA00023004"/>
    </source>
</evidence>
<evidence type="ECO:0000256" key="1">
    <source>
        <dbReference type="ARBA" id="ARBA00004173"/>
    </source>
</evidence>
<dbReference type="GO" id="GO:0046872">
    <property type="term" value="F:metal ion binding"/>
    <property type="evidence" value="ECO:0007669"/>
    <property type="project" value="UniProtKB-KW"/>
</dbReference>
<dbReference type="AlphaFoldDB" id="I0Z257"/>